<dbReference type="Gene3D" id="3.40.640.10">
    <property type="entry name" value="Type I PLP-dependent aspartate aminotransferase-like (Major domain)"/>
    <property type="match status" value="1"/>
</dbReference>
<dbReference type="GO" id="GO:0016831">
    <property type="term" value="F:carboxy-lyase activity"/>
    <property type="evidence" value="ECO:0007669"/>
    <property type="project" value="UniProtKB-KW"/>
</dbReference>
<reference evidence="8 9" key="1">
    <citation type="submission" date="2014-04" db="EMBL/GenBank/DDBJ databases">
        <authorList>
            <consortium name="DOE Joint Genome Institute"/>
            <person name="Kuo A."/>
            <person name="Girlanda M."/>
            <person name="Perotto S."/>
            <person name="Kohler A."/>
            <person name="Nagy L.G."/>
            <person name="Floudas D."/>
            <person name="Copeland A."/>
            <person name="Barry K.W."/>
            <person name="Cichocki N."/>
            <person name="Veneault-Fourrey C."/>
            <person name="LaButti K."/>
            <person name="Lindquist E.A."/>
            <person name="Lipzen A."/>
            <person name="Lundell T."/>
            <person name="Morin E."/>
            <person name="Murat C."/>
            <person name="Sun H."/>
            <person name="Tunlid A."/>
            <person name="Henrissat B."/>
            <person name="Grigoriev I.V."/>
            <person name="Hibbett D.S."/>
            <person name="Martin F."/>
            <person name="Nordberg H.P."/>
            <person name="Cantor M.N."/>
            <person name="Hua S.X."/>
        </authorList>
    </citation>
    <scope>NUCLEOTIDE SEQUENCE [LARGE SCALE GENOMIC DNA]</scope>
    <source>
        <strain evidence="8 9">MUT 4182</strain>
    </source>
</reference>
<accession>A0A0C3KVN2</accession>
<comment type="cofactor">
    <cofactor evidence="1 6 7">
        <name>pyridoxal 5'-phosphate</name>
        <dbReference type="ChEBI" id="CHEBI:597326"/>
    </cofactor>
</comment>
<dbReference type="OrthoDB" id="639767at2759"/>
<proteinExistence type="inferred from homology"/>
<protein>
    <recommendedName>
        <fullName evidence="10">Aromatic-L-amino-acid decarboxylase</fullName>
    </recommendedName>
</protein>
<dbReference type="InterPro" id="IPR010977">
    <property type="entry name" value="Aromatic_deC"/>
</dbReference>
<dbReference type="Pfam" id="PF00282">
    <property type="entry name" value="Pyridoxal_deC"/>
    <property type="match status" value="1"/>
</dbReference>
<dbReference type="GO" id="GO:0019752">
    <property type="term" value="P:carboxylic acid metabolic process"/>
    <property type="evidence" value="ECO:0007669"/>
    <property type="project" value="InterPro"/>
</dbReference>
<keyword evidence="5 7" id="KW-0456">Lyase</keyword>
<dbReference type="Gene3D" id="3.90.1150.10">
    <property type="entry name" value="Aspartate Aminotransferase, domain 1"/>
    <property type="match status" value="1"/>
</dbReference>
<name>A0A0C3KVN2_9AGAM</name>
<organism evidence="8 9">
    <name type="scientific">Tulasnella calospora MUT 4182</name>
    <dbReference type="NCBI Taxonomy" id="1051891"/>
    <lineage>
        <taxon>Eukaryota</taxon>
        <taxon>Fungi</taxon>
        <taxon>Dikarya</taxon>
        <taxon>Basidiomycota</taxon>
        <taxon>Agaricomycotina</taxon>
        <taxon>Agaricomycetes</taxon>
        <taxon>Cantharellales</taxon>
        <taxon>Tulasnellaceae</taxon>
        <taxon>Tulasnella</taxon>
    </lineage>
</organism>
<gene>
    <name evidence="8" type="ORF">M407DRAFT_236879</name>
</gene>
<dbReference type="InterPro" id="IPR015421">
    <property type="entry name" value="PyrdxlP-dep_Trfase_major"/>
</dbReference>
<evidence type="ECO:0000256" key="6">
    <source>
        <dbReference type="PIRSR" id="PIRSR602129-50"/>
    </source>
</evidence>
<keyword evidence="3" id="KW-0210">Decarboxylase</keyword>
<keyword evidence="4 6" id="KW-0663">Pyridoxal phosphate</keyword>
<evidence type="ECO:0000256" key="4">
    <source>
        <dbReference type="ARBA" id="ARBA00022898"/>
    </source>
</evidence>
<keyword evidence="9" id="KW-1185">Reference proteome</keyword>
<dbReference type="EMBL" id="KN823039">
    <property type="protein sequence ID" value="KIO25563.1"/>
    <property type="molecule type" value="Genomic_DNA"/>
</dbReference>
<dbReference type="PANTHER" id="PTHR11999:SF70">
    <property type="entry name" value="MIP05841P"/>
    <property type="match status" value="1"/>
</dbReference>
<dbReference type="SUPFAM" id="SSF53383">
    <property type="entry name" value="PLP-dependent transferases"/>
    <property type="match status" value="1"/>
</dbReference>
<reference evidence="9" key="2">
    <citation type="submission" date="2015-01" db="EMBL/GenBank/DDBJ databases">
        <title>Evolutionary Origins and Diversification of the Mycorrhizal Mutualists.</title>
        <authorList>
            <consortium name="DOE Joint Genome Institute"/>
            <consortium name="Mycorrhizal Genomics Consortium"/>
            <person name="Kohler A."/>
            <person name="Kuo A."/>
            <person name="Nagy L.G."/>
            <person name="Floudas D."/>
            <person name="Copeland A."/>
            <person name="Barry K.W."/>
            <person name="Cichocki N."/>
            <person name="Veneault-Fourrey C."/>
            <person name="LaButti K."/>
            <person name="Lindquist E.A."/>
            <person name="Lipzen A."/>
            <person name="Lundell T."/>
            <person name="Morin E."/>
            <person name="Murat C."/>
            <person name="Riley R."/>
            <person name="Ohm R."/>
            <person name="Sun H."/>
            <person name="Tunlid A."/>
            <person name="Henrissat B."/>
            <person name="Grigoriev I.V."/>
            <person name="Hibbett D.S."/>
            <person name="Martin F."/>
        </authorList>
    </citation>
    <scope>NUCLEOTIDE SEQUENCE [LARGE SCALE GENOMIC DNA]</scope>
    <source>
        <strain evidence="9">MUT 4182</strain>
    </source>
</reference>
<dbReference type="InterPro" id="IPR021115">
    <property type="entry name" value="Pyridoxal-P_BS"/>
</dbReference>
<dbReference type="InterPro" id="IPR002129">
    <property type="entry name" value="PyrdxlP-dep_de-COase"/>
</dbReference>
<dbReference type="HOGENOM" id="CLU_011856_3_1_1"/>
<evidence type="ECO:0000256" key="3">
    <source>
        <dbReference type="ARBA" id="ARBA00022793"/>
    </source>
</evidence>
<dbReference type="GO" id="GO:0005737">
    <property type="term" value="C:cytoplasm"/>
    <property type="evidence" value="ECO:0007669"/>
    <property type="project" value="TreeGrafter"/>
</dbReference>
<feature type="modified residue" description="N6-(pyridoxal phosphate)lysine" evidence="6">
    <location>
        <position position="305"/>
    </location>
</feature>
<dbReference type="AlphaFoldDB" id="A0A0C3KVN2"/>
<evidence type="ECO:0000256" key="2">
    <source>
        <dbReference type="ARBA" id="ARBA00009533"/>
    </source>
</evidence>
<evidence type="ECO:0000256" key="7">
    <source>
        <dbReference type="RuleBase" id="RU000382"/>
    </source>
</evidence>
<dbReference type="InterPro" id="IPR015424">
    <property type="entry name" value="PyrdxlP-dep_Trfase"/>
</dbReference>
<dbReference type="PROSITE" id="PS00392">
    <property type="entry name" value="DDC_GAD_HDC_YDC"/>
    <property type="match status" value="1"/>
</dbReference>
<dbReference type="STRING" id="1051891.A0A0C3KVN2"/>
<dbReference type="PANTHER" id="PTHR11999">
    <property type="entry name" value="GROUP II PYRIDOXAL-5-PHOSPHATE DECARBOXYLASE"/>
    <property type="match status" value="1"/>
</dbReference>
<evidence type="ECO:0000313" key="8">
    <source>
        <dbReference type="EMBL" id="KIO25563.1"/>
    </source>
</evidence>
<dbReference type="Proteomes" id="UP000054248">
    <property type="component" value="Unassembled WGS sequence"/>
</dbReference>
<evidence type="ECO:0000256" key="1">
    <source>
        <dbReference type="ARBA" id="ARBA00001933"/>
    </source>
</evidence>
<evidence type="ECO:0008006" key="10">
    <source>
        <dbReference type="Google" id="ProtNLM"/>
    </source>
</evidence>
<dbReference type="Gene3D" id="1.20.1340.10">
    <property type="entry name" value="dopa decarboxylase, N-terminal domain"/>
    <property type="match status" value="1"/>
</dbReference>
<evidence type="ECO:0000256" key="5">
    <source>
        <dbReference type="ARBA" id="ARBA00023239"/>
    </source>
</evidence>
<dbReference type="PRINTS" id="PR00800">
    <property type="entry name" value="YHDCRBOXLASE"/>
</dbReference>
<comment type="similarity">
    <text evidence="2 7">Belongs to the group II decarboxylase family.</text>
</comment>
<evidence type="ECO:0000313" key="9">
    <source>
        <dbReference type="Proteomes" id="UP000054248"/>
    </source>
</evidence>
<dbReference type="GO" id="GO:0030170">
    <property type="term" value="F:pyridoxal phosphate binding"/>
    <property type="evidence" value="ECO:0007669"/>
    <property type="project" value="InterPro"/>
</dbReference>
<sequence length="495" mass="55413">MKKELRNIGRFRKAGYQAIDRICDYYYSLEDKPVVAQVEPGYLRKLLPDAAPETGEPFQTIADDFQKQIMPGITHWQHPSFFGYFPTASTLAGTIGDLYASSVAGPGFNWLCSPAATELEAITMDWAAKLFGLDEVFMASSLKGGGVIQPTASDSCLTAVVAARSRFSKLHPETHLQNLVIYGTTMTHSLGAKAALILGLSFRALEVSRDDAYGLRGETLQKALREDRAAGKIPFILIATIGTTSSCAIDNITEIEQAVKEYPELWIHIDAAYAGVTLTCPEFREMCHLDAINRFAHSFCTNFHKWGLVNFEASGMWVRDRTLLTDALDVTPEFLRTKHSEEGTVIDYRNWQLALGKRFRALKLWFVLRSYGAEGFRAHIRKGIKQAELFATRIRESKKFEIVAPPSFALVVFRIIGSVNEGSPPPSLAQLNSLNRIFHQRVSARPDIFVIQTDIEGMYCMRFVPGAERTEDKHIEAAVRLFEEEATKALQEWEA</sequence>
<dbReference type="InterPro" id="IPR015422">
    <property type="entry name" value="PyrdxlP-dep_Trfase_small"/>
</dbReference>
<dbReference type="GO" id="GO:0006520">
    <property type="term" value="P:amino acid metabolic process"/>
    <property type="evidence" value="ECO:0007669"/>
    <property type="project" value="InterPro"/>
</dbReference>